<evidence type="ECO:0000313" key="1">
    <source>
        <dbReference type="Proteomes" id="UP000887566"/>
    </source>
</evidence>
<proteinExistence type="predicted"/>
<dbReference type="AlphaFoldDB" id="A0A914X434"/>
<organism evidence="1 2">
    <name type="scientific">Plectus sambesii</name>
    <dbReference type="NCBI Taxonomy" id="2011161"/>
    <lineage>
        <taxon>Eukaryota</taxon>
        <taxon>Metazoa</taxon>
        <taxon>Ecdysozoa</taxon>
        <taxon>Nematoda</taxon>
        <taxon>Chromadorea</taxon>
        <taxon>Plectida</taxon>
        <taxon>Plectina</taxon>
        <taxon>Plectoidea</taxon>
        <taxon>Plectidae</taxon>
        <taxon>Plectus</taxon>
    </lineage>
</organism>
<dbReference type="WBParaSite" id="PSAMB.scaffold6266size9848.g28175.t1">
    <property type="protein sequence ID" value="PSAMB.scaffold6266size9848.g28175.t1"/>
    <property type="gene ID" value="PSAMB.scaffold6266size9848.g28175"/>
</dbReference>
<reference evidence="2" key="1">
    <citation type="submission" date="2022-11" db="UniProtKB">
        <authorList>
            <consortium name="WormBaseParasite"/>
        </authorList>
    </citation>
    <scope>IDENTIFICATION</scope>
</reference>
<accession>A0A914X434</accession>
<evidence type="ECO:0000313" key="2">
    <source>
        <dbReference type="WBParaSite" id="PSAMB.scaffold6266size9848.g28175.t1"/>
    </source>
</evidence>
<sequence length="22" mass="2382">MSSASTAVVHDQQLLLILADLR</sequence>
<dbReference type="Proteomes" id="UP000887566">
    <property type="component" value="Unplaced"/>
</dbReference>
<protein>
    <submittedName>
        <fullName evidence="2">Uncharacterized protein</fullName>
    </submittedName>
</protein>
<keyword evidence="1" id="KW-1185">Reference proteome</keyword>
<name>A0A914X434_9BILA</name>